<feature type="non-terminal residue" evidence="2">
    <location>
        <position position="1"/>
    </location>
</feature>
<comment type="caution">
    <text evidence="2">The sequence shown here is derived from an EMBL/GenBank/DDBJ whole genome shotgun (WGS) entry which is preliminary data.</text>
</comment>
<accession>A0AA40B154</accession>
<evidence type="ECO:0000313" key="3">
    <source>
        <dbReference type="Proteomes" id="UP001172102"/>
    </source>
</evidence>
<dbReference type="EMBL" id="JAUKUA010000002">
    <property type="protein sequence ID" value="KAK0725699.1"/>
    <property type="molecule type" value="Genomic_DNA"/>
</dbReference>
<keyword evidence="3" id="KW-1185">Reference proteome</keyword>
<evidence type="ECO:0000313" key="2">
    <source>
        <dbReference type="EMBL" id="KAK0725699.1"/>
    </source>
</evidence>
<evidence type="ECO:0000256" key="1">
    <source>
        <dbReference type="SAM" id="MobiDB-lite"/>
    </source>
</evidence>
<feature type="region of interest" description="Disordered" evidence="1">
    <location>
        <begin position="79"/>
        <end position="99"/>
    </location>
</feature>
<name>A0AA40B154_9PEZI</name>
<dbReference type="AlphaFoldDB" id="A0AA40B154"/>
<protein>
    <submittedName>
        <fullName evidence="2">Uncharacterized protein</fullName>
    </submittedName>
</protein>
<gene>
    <name evidence="2" type="ORF">B0H67DRAFT_457330</name>
</gene>
<organism evidence="2 3">
    <name type="scientific">Lasiosphaeris hirsuta</name>
    <dbReference type="NCBI Taxonomy" id="260670"/>
    <lineage>
        <taxon>Eukaryota</taxon>
        <taxon>Fungi</taxon>
        <taxon>Dikarya</taxon>
        <taxon>Ascomycota</taxon>
        <taxon>Pezizomycotina</taxon>
        <taxon>Sordariomycetes</taxon>
        <taxon>Sordariomycetidae</taxon>
        <taxon>Sordariales</taxon>
        <taxon>Lasiosphaeriaceae</taxon>
        <taxon>Lasiosphaeris</taxon>
    </lineage>
</organism>
<feature type="non-terminal residue" evidence="2">
    <location>
        <position position="180"/>
    </location>
</feature>
<reference evidence="2" key="1">
    <citation type="submission" date="2023-06" db="EMBL/GenBank/DDBJ databases">
        <title>Genome-scale phylogeny and comparative genomics of the fungal order Sordariales.</title>
        <authorList>
            <consortium name="Lawrence Berkeley National Laboratory"/>
            <person name="Hensen N."/>
            <person name="Bonometti L."/>
            <person name="Westerberg I."/>
            <person name="Brannstrom I.O."/>
            <person name="Guillou S."/>
            <person name="Cros-Aarteil S."/>
            <person name="Calhoun S."/>
            <person name="Haridas S."/>
            <person name="Kuo A."/>
            <person name="Mondo S."/>
            <person name="Pangilinan J."/>
            <person name="Riley R."/>
            <person name="Labutti K."/>
            <person name="Andreopoulos B."/>
            <person name="Lipzen A."/>
            <person name="Chen C."/>
            <person name="Yanf M."/>
            <person name="Daum C."/>
            <person name="Ng V."/>
            <person name="Clum A."/>
            <person name="Steindorff A."/>
            <person name="Ohm R."/>
            <person name="Martin F."/>
            <person name="Silar P."/>
            <person name="Natvig D."/>
            <person name="Lalanne C."/>
            <person name="Gautier V."/>
            <person name="Ament-Velasquez S.L."/>
            <person name="Kruys A."/>
            <person name="Hutchinson M.I."/>
            <person name="Powell A.J."/>
            <person name="Barry K."/>
            <person name="Miller A.N."/>
            <person name="Grigoriev I.V."/>
            <person name="Debuchy R."/>
            <person name="Gladieux P."/>
            <person name="Thoren M.H."/>
            <person name="Johannesson H."/>
        </authorList>
    </citation>
    <scope>NUCLEOTIDE SEQUENCE</scope>
    <source>
        <strain evidence="2">SMH4607-1</strain>
    </source>
</reference>
<sequence>SLAQAQNSLTCPTATRTVQSRACGRECAFSDCSLTQTVRNPCGCPAAVPTATLIAPCAAECPYQGCGIEFRTSALACPPPTTSSTRRQLPTSRGPTTTTARTTQVATTIITLPPVSRSSSTPCPTIIKTTSPADCAPIRCPIPTCQVGNTVVVPCNCTPKTLLFVTGCATACPGGCLTRT</sequence>
<proteinExistence type="predicted"/>
<dbReference type="Proteomes" id="UP001172102">
    <property type="component" value="Unassembled WGS sequence"/>
</dbReference>
<feature type="compositionally biased region" description="Low complexity" evidence="1">
    <location>
        <begin position="88"/>
        <end position="99"/>
    </location>
</feature>